<dbReference type="Gene3D" id="3.40.50.300">
    <property type="entry name" value="P-loop containing nucleotide triphosphate hydrolases"/>
    <property type="match status" value="2"/>
</dbReference>
<reference evidence="12 13" key="2">
    <citation type="submission" date="2014-03" db="EMBL/GenBank/DDBJ databases">
        <title>The Genome Sequence of Anncaliia algerae insect isolate PRA339.</title>
        <authorList>
            <consortium name="The Broad Institute Genome Sequencing Platform"/>
            <consortium name="The Broad Institute Genome Sequencing Center for Infectious Disease"/>
            <person name="Cuomo C."/>
            <person name="Becnel J."/>
            <person name="Sanscrainte N."/>
            <person name="Walker B."/>
            <person name="Young S.K."/>
            <person name="Zeng Q."/>
            <person name="Gargeya S."/>
            <person name="Fitzgerald M."/>
            <person name="Haas B."/>
            <person name="Abouelleil A."/>
            <person name="Alvarado L."/>
            <person name="Arachchi H.M."/>
            <person name="Berlin A.M."/>
            <person name="Chapman S.B."/>
            <person name="Dewar J."/>
            <person name="Goldberg J."/>
            <person name="Griggs A."/>
            <person name="Gujja S."/>
            <person name="Hansen M."/>
            <person name="Howarth C."/>
            <person name="Imamovic A."/>
            <person name="Larimer J."/>
            <person name="McCowan C."/>
            <person name="Murphy C."/>
            <person name="Neiman D."/>
            <person name="Pearson M."/>
            <person name="Priest M."/>
            <person name="Roberts A."/>
            <person name="Saif S."/>
            <person name="Shea T."/>
            <person name="Sisk P."/>
            <person name="Sykes S."/>
            <person name="Wortman J."/>
            <person name="Nusbaum C."/>
            <person name="Birren B."/>
        </authorList>
    </citation>
    <scope>NUCLEOTIDE SEQUENCE [LARGE SCALE GENOMIC DNA]</scope>
    <source>
        <strain evidence="12 13">PRA339</strain>
    </source>
</reference>
<dbReference type="InterPro" id="IPR001650">
    <property type="entry name" value="Helicase_C-like"/>
</dbReference>
<evidence type="ECO:0000256" key="1">
    <source>
        <dbReference type="ARBA" id="ARBA00004123"/>
    </source>
</evidence>
<dbReference type="EC" id="3.6.4.13" evidence="2"/>
<comment type="similarity">
    <text evidence="8">Belongs to the DEAD box helicase family.</text>
</comment>
<keyword evidence="5 8" id="KW-0347">Helicase</keyword>
<dbReference type="InterPro" id="IPR011545">
    <property type="entry name" value="DEAD/DEAH_box_helicase_dom"/>
</dbReference>
<dbReference type="GO" id="GO:0016787">
    <property type="term" value="F:hydrolase activity"/>
    <property type="evidence" value="ECO:0007669"/>
    <property type="project" value="UniProtKB-KW"/>
</dbReference>
<name>A0A059F0M0_9MICR</name>
<dbReference type="PROSITE" id="PS51194">
    <property type="entry name" value="HELICASE_CTER"/>
    <property type="match status" value="1"/>
</dbReference>
<dbReference type="OrthoDB" id="196131at2759"/>
<keyword evidence="13" id="KW-1185">Reference proteome</keyword>
<evidence type="ECO:0000256" key="3">
    <source>
        <dbReference type="ARBA" id="ARBA00022741"/>
    </source>
</evidence>
<evidence type="ECO:0000256" key="8">
    <source>
        <dbReference type="RuleBase" id="RU000492"/>
    </source>
</evidence>
<dbReference type="GO" id="GO:0005524">
    <property type="term" value="F:ATP binding"/>
    <property type="evidence" value="ECO:0007669"/>
    <property type="project" value="UniProtKB-KW"/>
</dbReference>
<dbReference type="Pfam" id="PF00271">
    <property type="entry name" value="Helicase_C"/>
    <property type="match status" value="1"/>
</dbReference>
<proteinExistence type="inferred from homology"/>
<reference evidence="13" key="1">
    <citation type="submission" date="2013-02" db="EMBL/GenBank/DDBJ databases">
        <authorList>
            <consortium name="The Broad Institute Genome Sequencing Platform"/>
            <person name="Cuomo C."/>
            <person name="Becnel J."/>
            <person name="Sanscrainte N."/>
            <person name="Walker B."/>
            <person name="Young S.K."/>
            <person name="Zeng Q."/>
            <person name="Gargeya S."/>
            <person name="Fitzgerald M."/>
            <person name="Haas B."/>
            <person name="Abouelleil A."/>
            <person name="Alvarado L."/>
            <person name="Arachchi H.M."/>
            <person name="Berlin A.M."/>
            <person name="Chapman S.B."/>
            <person name="Dewar J."/>
            <person name="Goldberg J."/>
            <person name="Griggs A."/>
            <person name="Gujja S."/>
            <person name="Hansen M."/>
            <person name="Howarth C."/>
            <person name="Imamovic A."/>
            <person name="Larimer J."/>
            <person name="McCowan C."/>
            <person name="Murphy C."/>
            <person name="Neiman D."/>
            <person name="Pearson M."/>
            <person name="Priest M."/>
            <person name="Roberts A."/>
            <person name="Saif S."/>
            <person name="Shea T."/>
            <person name="Sisk P."/>
            <person name="Sykes S."/>
            <person name="Wortman J."/>
            <person name="Nusbaum C."/>
            <person name="Birren B."/>
        </authorList>
    </citation>
    <scope>NUCLEOTIDE SEQUENCE [LARGE SCALE GENOMIC DNA]</scope>
    <source>
        <strain evidence="13">PRA339</strain>
    </source>
</reference>
<keyword evidence="6 8" id="KW-0067">ATP-binding</keyword>
<dbReference type="CDD" id="cd18787">
    <property type="entry name" value="SF2_C_DEAD"/>
    <property type="match status" value="1"/>
</dbReference>
<feature type="domain" description="Helicase ATP-binding" evidence="10">
    <location>
        <begin position="128"/>
        <end position="303"/>
    </location>
</feature>
<dbReference type="InterPro" id="IPR014001">
    <property type="entry name" value="Helicase_ATP-bd"/>
</dbReference>
<dbReference type="GO" id="GO:0005634">
    <property type="term" value="C:nucleus"/>
    <property type="evidence" value="ECO:0007669"/>
    <property type="project" value="UniProtKB-SubCell"/>
</dbReference>
<evidence type="ECO:0000259" key="11">
    <source>
        <dbReference type="PROSITE" id="PS51194"/>
    </source>
</evidence>
<feature type="compositionally biased region" description="Basic and acidic residues" evidence="9">
    <location>
        <begin position="1"/>
        <end position="20"/>
    </location>
</feature>
<dbReference type="SUPFAM" id="SSF52540">
    <property type="entry name" value="P-loop containing nucleoside triphosphate hydrolases"/>
    <property type="match status" value="1"/>
</dbReference>
<sequence length="492" mass="56668">MSDNWNRDSWKSRPRDNFRDNKRHQSRDKDSRRWSSGRGSSWGLDPIEKENDPVEFKKDFYNENEEIAKMTPEEVKFFRLQSKMTVEGDNVPKPIRNFTDIEVFNKKVLEEFGKKGYQEPTPIQAQGWPMALKGRDMVGIAQTGSGKTISFVLPGIIHAKNQIPLRKNDGPIVLILAPTRELCLQILQEALPYTKIFNIKAVAVHGGVSADNQKKAILDGVEFLVATPGRLIDLHESGFCPLNRVSFLVLDEADRMLDMGFEPQLRKIIPLTNKNRQTLMWSATWPREVYNLASSYFKNYIQVNIGDKELNCNKDILQKVLVVDAYNKKKMLFEEIKKNENEKIIIFVNMKRTADELERILWEERKKCSAIHSDKTQAMRDRIIADFRSGYCPILIATDVAARGLDVKDVKLVINFDFPNNTEDYVHRIGRTGRGGEKGVAVTFFTSADSGNAGDLCKILKRGEQEIPNELNEFLYQRNNYRKAPVNKYRRW</sequence>
<organism evidence="12 13">
    <name type="scientific">Anncaliia algerae PRA339</name>
    <dbReference type="NCBI Taxonomy" id="1288291"/>
    <lineage>
        <taxon>Eukaryota</taxon>
        <taxon>Fungi</taxon>
        <taxon>Fungi incertae sedis</taxon>
        <taxon>Microsporidia</taxon>
        <taxon>Tubulinosematoidea</taxon>
        <taxon>Tubulinosematidae</taxon>
        <taxon>Anncaliia</taxon>
    </lineage>
</organism>
<accession>A0A059F0M0</accession>
<dbReference type="SMART" id="SM00487">
    <property type="entry name" value="DEXDc"/>
    <property type="match status" value="1"/>
</dbReference>
<feature type="region of interest" description="Disordered" evidence="9">
    <location>
        <begin position="1"/>
        <end position="49"/>
    </location>
</feature>
<feature type="domain" description="Helicase C-terminal" evidence="11">
    <location>
        <begin position="328"/>
        <end position="475"/>
    </location>
</feature>
<evidence type="ECO:0000256" key="4">
    <source>
        <dbReference type="ARBA" id="ARBA00022801"/>
    </source>
</evidence>
<dbReference type="AlphaFoldDB" id="A0A059F0M0"/>
<dbReference type="FunFam" id="3.40.50.300:FF:000008">
    <property type="entry name" value="ATP-dependent RNA helicase RhlB"/>
    <property type="match status" value="1"/>
</dbReference>
<evidence type="ECO:0000313" key="13">
    <source>
        <dbReference type="Proteomes" id="UP000030655"/>
    </source>
</evidence>
<protein>
    <recommendedName>
        <fullName evidence="2">RNA helicase</fullName>
        <ecNumber evidence="2">3.6.4.13</ecNumber>
    </recommendedName>
</protein>
<evidence type="ECO:0000259" key="10">
    <source>
        <dbReference type="PROSITE" id="PS51192"/>
    </source>
</evidence>
<evidence type="ECO:0000256" key="6">
    <source>
        <dbReference type="ARBA" id="ARBA00022840"/>
    </source>
</evidence>
<keyword evidence="3 8" id="KW-0547">Nucleotide-binding</keyword>
<dbReference type="Pfam" id="PF00270">
    <property type="entry name" value="DEAD"/>
    <property type="match status" value="1"/>
</dbReference>
<dbReference type="STRING" id="1288291.A0A059F0M0"/>
<dbReference type="PANTHER" id="PTHR47958">
    <property type="entry name" value="ATP-DEPENDENT RNA HELICASE DBP3"/>
    <property type="match status" value="1"/>
</dbReference>
<dbReference type="GO" id="GO:0003676">
    <property type="term" value="F:nucleic acid binding"/>
    <property type="evidence" value="ECO:0007669"/>
    <property type="project" value="InterPro"/>
</dbReference>
<dbReference type="EMBL" id="KK365166">
    <property type="protein sequence ID" value="KCZ80710.1"/>
    <property type="molecule type" value="Genomic_DNA"/>
</dbReference>
<dbReference type="InterPro" id="IPR027417">
    <property type="entry name" value="P-loop_NTPase"/>
</dbReference>
<dbReference type="SMART" id="SM00490">
    <property type="entry name" value="HELICc"/>
    <property type="match status" value="1"/>
</dbReference>
<dbReference type="InterPro" id="IPR000629">
    <property type="entry name" value="RNA-helicase_DEAD-box_CS"/>
</dbReference>
<feature type="compositionally biased region" description="Low complexity" evidence="9">
    <location>
        <begin position="34"/>
        <end position="43"/>
    </location>
</feature>
<dbReference type="Proteomes" id="UP000030655">
    <property type="component" value="Unassembled WGS sequence"/>
</dbReference>
<evidence type="ECO:0000256" key="7">
    <source>
        <dbReference type="ARBA" id="ARBA00023242"/>
    </source>
</evidence>
<dbReference type="PROSITE" id="PS51192">
    <property type="entry name" value="HELICASE_ATP_BIND_1"/>
    <property type="match status" value="1"/>
</dbReference>
<keyword evidence="4 8" id="KW-0378">Hydrolase</keyword>
<evidence type="ECO:0000256" key="2">
    <source>
        <dbReference type="ARBA" id="ARBA00012552"/>
    </source>
</evidence>
<evidence type="ECO:0000256" key="9">
    <source>
        <dbReference type="SAM" id="MobiDB-lite"/>
    </source>
</evidence>
<evidence type="ECO:0000313" key="12">
    <source>
        <dbReference type="EMBL" id="KCZ80710.1"/>
    </source>
</evidence>
<gene>
    <name evidence="12" type="ORF">H312_01872</name>
</gene>
<keyword evidence="7" id="KW-0539">Nucleus</keyword>
<dbReference type="GO" id="GO:0003724">
    <property type="term" value="F:RNA helicase activity"/>
    <property type="evidence" value="ECO:0007669"/>
    <property type="project" value="UniProtKB-EC"/>
</dbReference>
<dbReference type="FunFam" id="3.40.50.300:FF:000079">
    <property type="entry name" value="probable ATP-dependent RNA helicase DDX17"/>
    <property type="match status" value="1"/>
</dbReference>
<dbReference type="PROSITE" id="PS00039">
    <property type="entry name" value="DEAD_ATP_HELICASE"/>
    <property type="match status" value="1"/>
</dbReference>
<comment type="subcellular location">
    <subcellularLocation>
        <location evidence="1">Nucleus</location>
    </subcellularLocation>
</comment>
<dbReference type="VEuPathDB" id="MicrosporidiaDB:H312_01872"/>
<dbReference type="HOGENOM" id="CLU_003041_16_9_1"/>
<evidence type="ECO:0000256" key="5">
    <source>
        <dbReference type="ARBA" id="ARBA00022806"/>
    </source>
</evidence>